<sequence>MWRRRNSLNDGEAKQEASASFLLDYALNTDHRFLLPLSMSSIGRSFAVLMTPLFRHVRQRQRGWRREKRLCRLLDEVRSAVDIECSSTLVLPSKSSATLSKGKKEYYENQFATLTGQMVRKFAGLPNQHFVYVKKIDPGLPLFLINYTDRTLFGMFEAASSGEMNIDPYAWNTDGSQRTPYPAQVQKDRYKFMILPTI</sequence>
<evidence type="ECO:0000313" key="1">
    <source>
        <dbReference type="EMBL" id="KAI3752739.1"/>
    </source>
</evidence>
<comment type="caution">
    <text evidence="1">The sequence shown here is derived from an EMBL/GenBank/DDBJ whole genome shotgun (WGS) entry which is preliminary data.</text>
</comment>
<dbReference type="EMBL" id="CM042012">
    <property type="protein sequence ID" value="KAI3752739.1"/>
    <property type="molecule type" value="Genomic_DNA"/>
</dbReference>
<accession>A0ACB9E164</accession>
<proteinExistence type="predicted"/>
<keyword evidence="2" id="KW-1185">Reference proteome</keyword>
<reference evidence="1 2" key="2">
    <citation type="journal article" date="2022" name="Mol. Ecol. Resour.">
        <title>The genomes of chicory, endive, great burdock and yacon provide insights into Asteraceae paleo-polyploidization history and plant inulin production.</title>
        <authorList>
            <person name="Fan W."/>
            <person name="Wang S."/>
            <person name="Wang H."/>
            <person name="Wang A."/>
            <person name="Jiang F."/>
            <person name="Liu H."/>
            <person name="Zhao H."/>
            <person name="Xu D."/>
            <person name="Zhang Y."/>
        </authorList>
    </citation>
    <scope>NUCLEOTIDE SEQUENCE [LARGE SCALE GENOMIC DNA]</scope>
    <source>
        <strain evidence="2">cv. Punajuju</strain>
        <tissue evidence="1">Leaves</tissue>
    </source>
</reference>
<name>A0ACB9E164_CICIN</name>
<dbReference type="Proteomes" id="UP001055811">
    <property type="component" value="Linkage Group LG04"/>
</dbReference>
<protein>
    <submittedName>
        <fullName evidence="1">Uncharacterized protein</fullName>
    </submittedName>
</protein>
<gene>
    <name evidence="1" type="ORF">L2E82_24775</name>
</gene>
<reference evidence="2" key="1">
    <citation type="journal article" date="2022" name="Mol. Ecol. Resour.">
        <title>The genomes of chicory, endive, great burdock and yacon provide insights into Asteraceae palaeo-polyploidization history and plant inulin production.</title>
        <authorList>
            <person name="Fan W."/>
            <person name="Wang S."/>
            <person name="Wang H."/>
            <person name="Wang A."/>
            <person name="Jiang F."/>
            <person name="Liu H."/>
            <person name="Zhao H."/>
            <person name="Xu D."/>
            <person name="Zhang Y."/>
        </authorList>
    </citation>
    <scope>NUCLEOTIDE SEQUENCE [LARGE SCALE GENOMIC DNA]</scope>
    <source>
        <strain evidence="2">cv. Punajuju</strain>
    </source>
</reference>
<organism evidence="1 2">
    <name type="scientific">Cichorium intybus</name>
    <name type="common">Chicory</name>
    <dbReference type="NCBI Taxonomy" id="13427"/>
    <lineage>
        <taxon>Eukaryota</taxon>
        <taxon>Viridiplantae</taxon>
        <taxon>Streptophyta</taxon>
        <taxon>Embryophyta</taxon>
        <taxon>Tracheophyta</taxon>
        <taxon>Spermatophyta</taxon>
        <taxon>Magnoliopsida</taxon>
        <taxon>eudicotyledons</taxon>
        <taxon>Gunneridae</taxon>
        <taxon>Pentapetalae</taxon>
        <taxon>asterids</taxon>
        <taxon>campanulids</taxon>
        <taxon>Asterales</taxon>
        <taxon>Asteraceae</taxon>
        <taxon>Cichorioideae</taxon>
        <taxon>Cichorieae</taxon>
        <taxon>Cichoriinae</taxon>
        <taxon>Cichorium</taxon>
    </lineage>
</organism>
<evidence type="ECO:0000313" key="2">
    <source>
        <dbReference type="Proteomes" id="UP001055811"/>
    </source>
</evidence>